<dbReference type="Proteomes" id="UP001431776">
    <property type="component" value="Unassembled WGS sequence"/>
</dbReference>
<dbReference type="Gene3D" id="1.25.40.10">
    <property type="entry name" value="Tetratricopeptide repeat domain"/>
    <property type="match status" value="3"/>
</dbReference>
<feature type="region of interest" description="Disordered" evidence="6">
    <location>
        <begin position="1"/>
        <end position="25"/>
    </location>
</feature>
<proteinExistence type="inferred from homology"/>
<keyword evidence="7" id="KW-1133">Transmembrane helix</keyword>
<keyword evidence="4" id="KW-0802">TPR repeat</keyword>
<keyword evidence="2" id="KW-0963">Cytoplasm</keyword>
<keyword evidence="7" id="KW-0472">Membrane</keyword>
<dbReference type="InterPro" id="IPR011990">
    <property type="entry name" value="TPR-like_helical_dom_sf"/>
</dbReference>
<evidence type="ECO:0000313" key="9">
    <source>
        <dbReference type="Proteomes" id="UP001431776"/>
    </source>
</evidence>
<feature type="transmembrane region" description="Helical" evidence="7">
    <location>
        <begin position="78"/>
        <end position="95"/>
    </location>
</feature>
<evidence type="ECO:0000256" key="1">
    <source>
        <dbReference type="ARBA" id="ARBA00004496"/>
    </source>
</evidence>
<accession>A0AAW6TSC7</accession>
<comment type="caution">
    <text evidence="8">The sequence shown here is derived from an EMBL/GenBank/DDBJ whole genome shotgun (WGS) entry which is preliminary data.</text>
</comment>
<organism evidence="8 9">
    <name type="scientific">Anaerobaca lacustris</name>
    <dbReference type="NCBI Taxonomy" id="3044600"/>
    <lineage>
        <taxon>Bacteria</taxon>
        <taxon>Pseudomonadati</taxon>
        <taxon>Planctomycetota</taxon>
        <taxon>Phycisphaerae</taxon>
        <taxon>Sedimentisphaerales</taxon>
        <taxon>Anaerobacaceae</taxon>
        <taxon>Anaerobaca</taxon>
    </lineage>
</organism>
<protein>
    <submittedName>
        <fullName evidence="8">Tetratricopeptide repeat protein</fullName>
    </submittedName>
</protein>
<comment type="similarity">
    <text evidence="5">Belongs to the Rap family.</text>
</comment>
<dbReference type="AlphaFoldDB" id="A0AAW6TSC7"/>
<feature type="compositionally biased region" description="Polar residues" evidence="6">
    <location>
        <begin position="107"/>
        <end position="126"/>
    </location>
</feature>
<keyword evidence="3" id="KW-0677">Repeat</keyword>
<sequence length="852" mass="94821">MAIKRPQPNRKKKIEAQTPLDEELFATPIDRPEYGDIFASLLDFASEAGPPAFGDPIERPRQTPLRLPRPRLSNVQKGLLAGIVFIAALVAYTLLKVVPSQPRPEARSQQDPMQNQQTSFQPSYTDSPAQPSLQSPQPSLPVAEPAPAYQSAAISLPGVEPLSLQIAEKLYLSADYESALATYDKLYRRLPSTEAQQPLRDFLLLRMALCSRNTGRTQQADNMLRTVSLSRLPMLRALARYHQSITLMQRERYLEAATRAYQTLALVEVVDYDETWLSAVRRQCSFLAAEALTRSLLSLRDADGDLPAELWTRHPDIDPFVNLDEAQLRVFLASGSEKLDEALLAPQIRPAREEGHWTVVCNGAPIEELLSRFATNTGYDLQWLDDGKAALEEETLRRRPAYIYLRSATTQQVMTIASGSVGLLARMDASRSIRIVDPSTYFSLADHTELLAEESVSLWQRFLLTAEDDKRVPSAHFALGLLHTVREQTDEAIAEYKLVANRFTRDELASHALLHSGRLKVALRDYVGAQADLQQLVNLYPETDLADRACLYLADATMNAGLYEKATELYRKVYNLGLSRDSQTESSLGAGRCFYETGHFEEAAQWLSRYVALAQDQNRREFHAACLLLGKTYLALDRPQQAHAALNLALRGDLSRQQHVETITTLVRTYVQQGLYVEALNILEGANAWQLSQQESVELLLIRAKILRSIGLQKKAVAILAEKSQFLPNSALKGKVALELATCHVESGDLEQARKTLSEMLTVVEPGVLAHEIGCELAKICLRVGQPDQAISICSQLLEHTEDPGEKRRIQTLLAAAHREKGQYEQAVSVLLENRAASARSGGGLPDQTTGR</sequence>
<dbReference type="GO" id="GO:0005737">
    <property type="term" value="C:cytoplasm"/>
    <property type="evidence" value="ECO:0007669"/>
    <property type="project" value="UniProtKB-SubCell"/>
</dbReference>
<evidence type="ECO:0000256" key="6">
    <source>
        <dbReference type="SAM" id="MobiDB-lite"/>
    </source>
</evidence>
<dbReference type="InterPro" id="IPR019734">
    <property type="entry name" value="TPR_rpt"/>
</dbReference>
<dbReference type="Pfam" id="PF13176">
    <property type="entry name" value="TPR_7"/>
    <property type="match status" value="1"/>
</dbReference>
<keyword evidence="7" id="KW-0812">Transmembrane</keyword>
<keyword evidence="9" id="KW-1185">Reference proteome</keyword>
<dbReference type="EMBL" id="JASCXX010000003">
    <property type="protein sequence ID" value="MDI6448112.1"/>
    <property type="molecule type" value="Genomic_DNA"/>
</dbReference>
<feature type="region of interest" description="Disordered" evidence="6">
    <location>
        <begin position="103"/>
        <end position="144"/>
    </location>
</feature>
<evidence type="ECO:0000256" key="7">
    <source>
        <dbReference type="SAM" id="Phobius"/>
    </source>
</evidence>
<dbReference type="RefSeq" id="WP_349243522.1">
    <property type="nucleotide sequence ID" value="NZ_JASCXX010000003.1"/>
</dbReference>
<dbReference type="SUPFAM" id="SSF48452">
    <property type="entry name" value="TPR-like"/>
    <property type="match status" value="4"/>
</dbReference>
<evidence type="ECO:0000256" key="3">
    <source>
        <dbReference type="ARBA" id="ARBA00022737"/>
    </source>
</evidence>
<gene>
    <name evidence="8" type="ORF">QJ522_03560</name>
</gene>
<evidence type="ECO:0000313" key="8">
    <source>
        <dbReference type="EMBL" id="MDI6448112.1"/>
    </source>
</evidence>
<comment type="subcellular location">
    <subcellularLocation>
        <location evidence="1">Cytoplasm</location>
    </subcellularLocation>
</comment>
<name>A0AAW6TSC7_9BACT</name>
<dbReference type="Pfam" id="PF13174">
    <property type="entry name" value="TPR_6"/>
    <property type="match status" value="1"/>
</dbReference>
<dbReference type="InterPro" id="IPR051476">
    <property type="entry name" value="Bac_ResReg_Asp_Phosphatase"/>
</dbReference>
<feature type="compositionally biased region" description="Low complexity" evidence="6">
    <location>
        <begin position="127"/>
        <end position="141"/>
    </location>
</feature>
<evidence type="ECO:0000256" key="2">
    <source>
        <dbReference type="ARBA" id="ARBA00022490"/>
    </source>
</evidence>
<reference evidence="8" key="1">
    <citation type="submission" date="2023-05" db="EMBL/GenBank/DDBJ databases">
        <title>Anaerotaeda fermentans gen. nov., sp. nov., a novel anaerobic planctomycete of the new family within the order Sedimentisphaerales isolated from Taman Peninsula, Russia.</title>
        <authorList>
            <person name="Khomyakova M.A."/>
            <person name="Merkel A.Y."/>
            <person name="Slobodkin A.I."/>
        </authorList>
    </citation>
    <scope>NUCLEOTIDE SEQUENCE</scope>
    <source>
        <strain evidence="8">M17dextr</strain>
    </source>
</reference>
<dbReference type="PANTHER" id="PTHR46630">
    <property type="entry name" value="TETRATRICOPEPTIDE REPEAT PROTEIN 29"/>
    <property type="match status" value="1"/>
</dbReference>
<dbReference type="PANTHER" id="PTHR46630:SF1">
    <property type="entry name" value="TETRATRICOPEPTIDE REPEAT PROTEIN 29"/>
    <property type="match status" value="1"/>
</dbReference>
<evidence type="ECO:0000256" key="4">
    <source>
        <dbReference type="ARBA" id="ARBA00022803"/>
    </source>
</evidence>
<evidence type="ECO:0000256" key="5">
    <source>
        <dbReference type="ARBA" id="ARBA00038253"/>
    </source>
</evidence>